<keyword evidence="3" id="KW-1185">Reference proteome</keyword>
<organism evidence="2 3">
    <name type="scientific">Pseudonocardia alaniniphila</name>
    <dbReference type="NCBI Taxonomy" id="75291"/>
    <lineage>
        <taxon>Bacteria</taxon>
        <taxon>Bacillati</taxon>
        <taxon>Actinomycetota</taxon>
        <taxon>Actinomycetes</taxon>
        <taxon>Pseudonocardiales</taxon>
        <taxon>Pseudonocardiaceae</taxon>
        <taxon>Pseudonocardia</taxon>
    </lineage>
</organism>
<accession>A0ABS9TN83</accession>
<dbReference type="RefSeq" id="WP_241040755.1">
    <property type="nucleotide sequence ID" value="NZ_BAAAJF010000032.1"/>
</dbReference>
<comment type="caution">
    <text evidence="2">The sequence shown here is derived from an EMBL/GenBank/DDBJ whole genome shotgun (WGS) entry which is preliminary data.</text>
</comment>
<reference evidence="2 3" key="1">
    <citation type="submission" date="2022-03" db="EMBL/GenBank/DDBJ databases">
        <title>Pseudonocardia alaer sp. nov., a novel actinomycete isolated from reed forest soil.</title>
        <authorList>
            <person name="Wang L."/>
        </authorList>
    </citation>
    <scope>NUCLEOTIDE SEQUENCE [LARGE SCALE GENOMIC DNA]</scope>
    <source>
        <strain evidence="2 3">Y-16303</strain>
    </source>
</reference>
<evidence type="ECO:0000313" key="2">
    <source>
        <dbReference type="EMBL" id="MCH6170004.1"/>
    </source>
</evidence>
<feature type="region of interest" description="Disordered" evidence="1">
    <location>
        <begin position="30"/>
        <end position="56"/>
    </location>
</feature>
<proteinExistence type="predicted"/>
<evidence type="ECO:0008006" key="4">
    <source>
        <dbReference type="Google" id="ProtNLM"/>
    </source>
</evidence>
<evidence type="ECO:0000256" key="1">
    <source>
        <dbReference type="SAM" id="MobiDB-lite"/>
    </source>
</evidence>
<gene>
    <name evidence="2" type="ORF">MMF94_30255</name>
</gene>
<name>A0ABS9TN83_9PSEU</name>
<sequence>MVVEFLLAALLPPSIIAGVLALERVEERLGGRPDREAGGSSDTTPSSIGPATTRTD</sequence>
<protein>
    <recommendedName>
        <fullName evidence="4">Sec-independent protein translocase protein TatA</fullName>
    </recommendedName>
</protein>
<evidence type="ECO:0000313" key="3">
    <source>
        <dbReference type="Proteomes" id="UP001299970"/>
    </source>
</evidence>
<dbReference type="EMBL" id="JAKXMK010000029">
    <property type="protein sequence ID" value="MCH6170004.1"/>
    <property type="molecule type" value="Genomic_DNA"/>
</dbReference>
<feature type="compositionally biased region" description="Polar residues" evidence="1">
    <location>
        <begin position="40"/>
        <end position="56"/>
    </location>
</feature>
<dbReference type="Proteomes" id="UP001299970">
    <property type="component" value="Unassembled WGS sequence"/>
</dbReference>